<dbReference type="AlphaFoldDB" id="A0A849ICU2"/>
<proteinExistence type="predicted"/>
<gene>
    <name evidence="1" type="ORF">HJG44_17885</name>
</gene>
<comment type="caution">
    <text evidence="1">The sequence shown here is derived from an EMBL/GenBank/DDBJ whole genome shotgun (WGS) entry which is preliminary data.</text>
</comment>
<organism evidence="1 2">
    <name type="scientific">Enterovirga aerilata</name>
    <dbReference type="NCBI Taxonomy" id="2730920"/>
    <lineage>
        <taxon>Bacteria</taxon>
        <taxon>Pseudomonadati</taxon>
        <taxon>Pseudomonadota</taxon>
        <taxon>Alphaproteobacteria</taxon>
        <taxon>Hyphomicrobiales</taxon>
        <taxon>Methylobacteriaceae</taxon>
        <taxon>Enterovirga</taxon>
    </lineage>
</organism>
<keyword evidence="2" id="KW-1185">Reference proteome</keyword>
<dbReference type="RefSeq" id="WP_171219696.1">
    <property type="nucleotide sequence ID" value="NZ_JABEPP010000005.1"/>
</dbReference>
<sequence length="340" mass="36642">MVAPDISRKTLALPLADRPAYDATTFAAALRSGVSPSGRPLARQMPRYGVDEATAAEMWTYLDRLELVERSGVRSNTVTVGVAENFDADRVYELERALALSGGTVHGRRIVLARVDPHDKSTWPGIVAVLFSRDNDWISPESPPSLFPLSPVAGTERADEVRALVPPFEDQLRAVAAEAPRSAPVVAAPSDRATLGSAQLLGGREFRGPEQLVELMPVAIVLGSDAWRMAALHGRAQSRFYGLGHEACPFQSHLALKGASVSVTRAACLRDLNASSAGDRGMSVAASVLTTALAKAGRDLTRGSLMRGFSSTRYDGNHWARLDYTRYPVTGTRAVEWVHQ</sequence>
<dbReference type="EMBL" id="JABEPP010000005">
    <property type="protein sequence ID" value="NNM74239.1"/>
    <property type="molecule type" value="Genomic_DNA"/>
</dbReference>
<accession>A0A849ICU2</accession>
<name>A0A849ICU2_9HYPH</name>
<evidence type="ECO:0000313" key="2">
    <source>
        <dbReference type="Proteomes" id="UP000564885"/>
    </source>
</evidence>
<dbReference type="Proteomes" id="UP000564885">
    <property type="component" value="Unassembled WGS sequence"/>
</dbReference>
<reference evidence="1 2" key="1">
    <citation type="submission" date="2020-04" db="EMBL/GenBank/DDBJ databases">
        <title>Enterovirga sp. isolate from soil.</title>
        <authorList>
            <person name="Chea S."/>
            <person name="Kim D.-U."/>
        </authorList>
    </citation>
    <scope>NUCLEOTIDE SEQUENCE [LARGE SCALE GENOMIC DNA]</scope>
    <source>
        <strain evidence="1 2">DB1703</strain>
    </source>
</reference>
<protein>
    <submittedName>
        <fullName evidence="1">Uncharacterized protein</fullName>
    </submittedName>
</protein>
<evidence type="ECO:0000313" key="1">
    <source>
        <dbReference type="EMBL" id="NNM74239.1"/>
    </source>
</evidence>